<sequence length="71" mass="8118">MNAAEIVKSARERKGLTRKQLAVRAGVTEVTIWNIETGRTDPKMDTMLAIMRVLDYDIVFNPRYRGGYSNE</sequence>
<dbReference type="InterPro" id="IPR010982">
    <property type="entry name" value="Lambda_DNA-bd_dom_sf"/>
</dbReference>
<protein>
    <recommendedName>
        <fullName evidence="1">HTH cro/C1-type domain-containing protein</fullName>
    </recommendedName>
</protein>
<dbReference type="AlphaFoldDB" id="W0FM32"/>
<dbReference type="SUPFAM" id="SSF47413">
    <property type="entry name" value="lambda repressor-like DNA-binding domains"/>
    <property type="match status" value="1"/>
</dbReference>
<dbReference type="Pfam" id="PF01381">
    <property type="entry name" value="HTH_3"/>
    <property type="match status" value="1"/>
</dbReference>
<name>W0FM32_9BACT</name>
<dbReference type="PROSITE" id="PS50943">
    <property type="entry name" value="HTH_CROC1"/>
    <property type="match status" value="1"/>
</dbReference>
<proteinExistence type="predicted"/>
<evidence type="ECO:0000259" key="1">
    <source>
        <dbReference type="PROSITE" id="PS50943"/>
    </source>
</evidence>
<accession>W0FM32</accession>
<dbReference type="GO" id="GO:0003677">
    <property type="term" value="F:DNA binding"/>
    <property type="evidence" value="ECO:0007669"/>
    <property type="project" value="InterPro"/>
</dbReference>
<organism evidence="2">
    <name type="scientific">uncultured bacterium Contig643</name>
    <dbReference type="NCBI Taxonomy" id="1393602"/>
    <lineage>
        <taxon>Bacteria</taxon>
        <taxon>environmental samples</taxon>
    </lineage>
</organism>
<reference evidence="2" key="1">
    <citation type="journal article" date="2013" name="PLoS ONE">
        <title>Metagenomic insights into the carbohydrate-active enzymes carried by the microorganisms adhering to solid digesta in the rumen of cows.</title>
        <authorList>
            <person name="Wang L."/>
            <person name="Hatem A."/>
            <person name="Catalyurek U.V."/>
            <person name="Morrison M."/>
            <person name="Yu Z."/>
        </authorList>
    </citation>
    <scope>NUCLEOTIDE SEQUENCE</scope>
</reference>
<dbReference type="EMBL" id="KC246783">
    <property type="protein sequence ID" value="AHF24055.1"/>
    <property type="molecule type" value="Genomic_DNA"/>
</dbReference>
<dbReference type="SMART" id="SM00530">
    <property type="entry name" value="HTH_XRE"/>
    <property type="match status" value="1"/>
</dbReference>
<dbReference type="Gene3D" id="1.10.260.40">
    <property type="entry name" value="lambda repressor-like DNA-binding domains"/>
    <property type="match status" value="1"/>
</dbReference>
<dbReference type="CDD" id="cd00093">
    <property type="entry name" value="HTH_XRE"/>
    <property type="match status" value="1"/>
</dbReference>
<dbReference type="InterPro" id="IPR001387">
    <property type="entry name" value="Cro/C1-type_HTH"/>
</dbReference>
<feature type="domain" description="HTH cro/C1-type" evidence="1">
    <location>
        <begin position="7"/>
        <end position="61"/>
    </location>
</feature>
<evidence type="ECO:0000313" key="2">
    <source>
        <dbReference type="EMBL" id="AHF24055.1"/>
    </source>
</evidence>